<protein>
    <submittedName>
        <fullName evidence="1">Uncharacterized protein</fullName>
    </submittedName>
</protein>
<gene>
    <name evidence="1" type="ORF">D4100_08515</name>
</gene>
<keyword evidence="2" id="KW-1185">Reference proteome</keyword>
<comment type="caution">
    <text evidence="1">The sequence shown here is derived from an EMBL/GenBank/DDBJ whole genome shotgun (WGS) entry which is preliminary data.</text>
</comment>
<dbReference type="Proteomes" id="UP000284338">
    <property type="component" value="Unassembled WGS sequence"/>
</dbReference>
<name>A0AA93BXY9_9GAMM</name>
<dbReference type="EMBL" id="QYYG01000001">
    <property type="protein sequence ID" value="RJF58769.1"/>
    <property type="molecule type" value="Genomic_DNA"/>
</dbReference>
<evidence type="ECO:0000313" key="2">
    <source>
        <dbReference type="Proteomes" id="UP000284338"/>
    </source>
</evidence>
<reference evidence="1 2" key="1">
    <citation type="submission" date="2018-09" db="EMBL/GenBank/DDBJ databases">
        <title>Draft genome of a novel serratia sp. strain with antifungal activity.</title>
        <authorList>
            <person name="Dichmann S.I."/>
            <person name="Park B.P."/>
            <person name="Pathiraja D."/>
            <person name="Choi I.-G."/>
            <person name="Stougaard P."/>
            <person name="Hennessy R.C."/>
        </authorList>
    </citation>
    <scope>NUCLEOTIDE SEQUENCE [LARGE SCALE GENOMIC DNA]</scope>
    <source>
        <strain evidence="1 2">S40</strain>
    </source>
</reference>
<sequence>MTTKQDNEFILTYSEIKNIEYRTNSAYVSSGQPFDVPPTITEQSSGSWKINFAAGRHKTSAVSKSFMAVTGGSSLTVIASDSWDKTPEELNFYFGLDISFKTSGFDNLLIYLAQGSSGAHNNWWLGSANLVNSNGTALLVGTQANKIAWKALLNMSNSSCSLSSQ</sequence>
<proteinExistence type="predicted"/>
<dbReference type="AlphaFoldDB" id="A0AA93BXY9"/>
<organism evidence="1 2">
    <name type="scientific">Serratia inhibens</name>
    <dbReference type="NCBI Taxonomy" id="2338073"/>
    <lineage>
        <taxon>Bacteria</taxon>
        <taxon>Pseudomonadati</taxon>
        <taxon>Pseudomonadota</taxon>
        <taxon>Gammaproteobacteria</taxon>
        <taxon>Enterobacterales</taxon>
        <taxon>Yersiniaceae</taxon>
        <taxon>Serratia</taxon>
    </lineage>
</organism>
<accession>A0AA93BXY9</accession>
<dbReference type="RefSeq" id="WP_119804029.1">
    <property type="nucleotide sequence ID" value="NZ_QYYG01000001.1"/>
</dbReference>
<evidence type="ECO:0000313" key="1">
    <source>
        <dbReference type="EMBL" id="RJF58769.1"/>
    </source>
</evidence>